<name>A0A1I7EVI3_9FLAO</name>
<gene>
    <name evidence="1" type="ORF">SAMN05216480_101294</name>
</gene>
<organism evidence="1 2">
    <name type="scientific">Pustulibacterium marinum</name>
    <dbReference type="NCBI Taxonomy" id="1224947"/>
    <lineage>
        <taxon>Bacteria</taxon>
        <taxon>Pseudomonadati</taxon>
        <taxon>Bacteroidota</taxon>
        <taxon>Flavobacteriia</taxon>
        <taxon>Flavobacteriales</taxon>
        <taxon>Flavobacteriaceae</taxon>
        <taxon>Pustulibacterium</taxon>
    </lineage>
</organism>
<dbReference type="Proteomes" id="UP000199138">
    <property type="component" value="Unassembled WGS sequence"/>
</dbReference>
<evidence type="ECO:0000313" key="2">
    <source>
        <dbReference type="Proteomes" id="UP000199138"/>
    </source>
</evidence>
<evidence type="ECO:0000313" key="1">
    <source>
        <dbReference type="EMBL" id="SFU27905.1"/>
    </source>
</evidence>
<sequence>MIIYETSRNQMSHNIRYVYKNESGITFFWSEPKSYLYDKVQLIFRDIGFYLSIQEIKDFYNCIQEARSNTSTNGCSNCNGNKECRSILLQTPAKQVDLAVSFSELSGIEDLIKGTLFQIELQHYVINLSAN</sequence>
<dbReference type="EMBL" id="FPBK01000001">
    <property type="protein sequence ID" value="SFU27905.1"/>
    <property type="molecule type" value="Genomic_DNA"/>
</dbReference>
<dbReference type="STRING" id="1224947.SAMN05216480_101294"/>
<dbReference type="AlphaFoldDB" id="A0A1I7EVI3"/>
<reference evidence="1 2" key="1">
    <citation type="submission" date="2016-10" db="EMBL/GenBank/DDBJ databases">
        <authorList>
            <person name="de Groot N.N."/>
        </authorList>
    </citation>
    <scope>NUCLEOTIDE SEQUENCE [LARGE SCALE GENOMIC DNA]</scope>
    <source>
        <strain evidence="1 2">CGMCC 1.12333</strain>
    </source>
</reference>
<keyword evidence="2" id="KW-1185">Reference proteome</keyword>
<proteinExistence type="predicted"/>
<accession>A0A1I7EVI3</accession>
<protein>
    <submittedName>
        <fullName evidence="1">Uncharacterized protein</fullName>
    </submittedName>
</protein>